<dbReference type="InterPro" id="IPR050263">
    <property type="entry name" value="Bact_Fimbrial_Adh_Pro"/>
</dbReference>
<dbReference type="Proteomes" id="UP001194579">
    <property type="component" value="Unassembled WGS sequence"/>
</dbReference>
<evidence type="ECO:0000259" key="2">
    <source>
        <dbReference type="Pfam" id="PF00419"/>
    </source>
</evidence>
<dbReference type="InterPro" id="IPR000259">
    <property type="entry name" value="Adhesion_dom_fimbrial"/>
</dbReference>
<accession>A0ABS0S302</accession>
<feature type="chain" id="PRO_5046423766" evidence="1">
    <location>
        <begin position="19"/>
        <end position="174"/>
    </location>
</feature>
<protein>
    <submittedName>
        <fullName evidence="3">Type 1 fimbrial protein</fullName>
    </submittedName>
</protein>
<dbReference type="InterPro" id="IPR036937">
    <property type="entry name" value="Adhesion_dom_fimbrial_sf"/>
</dbReference>
<gene>
    <name evidence="3" type="ORF">F6Q06_17425</name>
</gene>
<sequence length="174" mass="18425">MLLLAQVLSVVVSGDALAAEGGNNFRLYGALVTEPCVIPPGEDEIALNFGRITVQDLYLSSRTRGQAFSIHLADCDLKSVGAVKITFKGTENTALPGLLAIDAGSGTTGIAIGLETPESMPVLINGESKVFPLREGDNYIPFKAYVRGEPLAVQTHRIGYGTFSSTATFGLEYE</sequence>
<reference evidence="4" key="1">
    <citation type="submission" date="2023-07" db="EMBL/GenBank/DDBJ databases">
        <title>Identification of Pectobacterium versatile causing blackleg of potato from New York State with a whole genome sequencing approach.</title>
        <authorList>
            <person name="Ma X."/>
            <person name="Swingle B."/>
        </authorList>
    </citation>
    <scope>NUCLEOTIDE SEQUENCE [LARGE SCALE GENOMIC DNA]</scope>
    <source>
        <strain evidence="4">NY1588A</strain>
    </source>
</reference>
<dbReference type="PANTHER" id="PTHR33420:SF9">
    <property type="entry name" value="MINOR FIMBRIAL SUBUNIT"/>
    <property type="match status" value="1"/>
</dbReference>
<proteinExistence type="predicted"/>
<feature type="domain" description="Fimbrial-type adhesion" evidence="2">
    <location>
        <begin position="27"/>
        <end position="173"/>
    </location>
</feature>
<dbReference type="InterPro" id="IPR008966">
    <property type="entry name" value="Adhesion_dom_sf"/>
</dbReference>
<evidence type="ECO:0000256" key="1">
    <source>
        <dbReference type="SAM" id="SignalP"/>
    </source>
</evidence>
<dbReference type="PANTHER" id="PTHR33420">
    <property type="entry name" value="FIMBRIAL SUBUNIT ELFA-RELATED"/>
    <property type="match status" value="1"/>
</dbReference>
<keyword evidence="1" id="KW-0732">Signal</keyword>
<dbReference type="Gene3D" id="2.60.40.1090">
    <property type="entry name" value="Fimbrial-type adhesion domain"/>
    <property type="match status" value="1"/>
</dbReference>
<dbReference type="Pfam" id="PF00419">
    <property type="entry name" value="Fimbrial"/>
    <property type="match status" value="1"/>
</dbReference>
<dbReference type="SUPFAM" id="SSF49401">
    <property type="entry name" value="Bacterial adhesins"/>
    <property type="match status" value="1"/>
</dbReference>
<dbReference type="EMBL" id="WABS01000039">
    <property type="protein sequence ID" value="MBI0556252.1"/>
    <property type="molecule type" value="Genomic_DNA"/>
</dbReference>
<comment type="caution">
    <text evidence="3">The sequence shown here is derived from an EMBL/GenBank/DDBJ whole genome shotgun (WGS) entry which is preliminary data.</text>
</comment>
<evidence type="ECO:0000313" key="3">
    <source>
        <dbReference type="EMBL" id="MBI0556252.1"/>
    </source>
</evidence>
<organism evidence="3 4">
    <name type="scientific">Pectobacterium parmentieri</name>
    <dbReference type="NCBI Taxonomy" id="1905730"/>
    <lineage>
        <taxon>Bacteria</taxon>
        <taxon>Pseudomonadati</taxon>
        <taxon>Pseudomonadota</taxon>
        <taxon>Gammaproteobacteria</taxon>
        <taxon>Enterobacterales</taxon>
        <taxon>Pectobacteriaceae</taxon>
        <taxon>Pectobacterium</taxon>
    </lineage>
</organism>
<feature type="signal peptide" evidence="1">
    <location>
        <begin position="1"/>
        <end position="18"/>
    </location>
</feature>
<name>A0ABS0S302_PECPM</name>
<evidence type="ECO:0000313" key="4">
    <source>
        <dbReference type="Proteomes" id="UP001194579"/>
    </source>
</evidence>
<keyword evidence="4" id="KW-1185">Reference proteome</keyword>